<dbReference type="PANTHER" id="PTHR23150:SF19">
    <property type="entry name" value="FORMYLGLYCINE-GENERATING ENZYME"/>
    <property type="match status" value="1"/>
</dbReference>
<feature type="chain" id="PRO_5026693840" evidence="1">
    <location>
        <begin position="20"/>
        <end position="285"/>
    </location>
</feature>
<dbReference type="EMBL" id="CP047593">
    <property type="protein sequence ID" value="QHI69049.1"/>
    <property type="molecule type" value="Genomic_DNA"/>
</dbReference>
<evidence type="ECO:0000313" key="3">
    <source>
        <dbReference type="EMBL" id="QHI69049.1"/>
    </source>
</evidence>
<dbReference type="InterPro" id="IPR016187">
    <property type="entry name" value="CTDL_fold"/>
</dbReference>
<evidence type="ECO:0000259" key="2">
    <source>
        <dbReference type="Pfam" id="PF03781"/>
    </source>
</evidence>
<dbReference type="GO" id="GO:0120147">
    <property type="term" value="F:formylglycine-generating oxidase activity"/>
    <property type="evidence" value="ECO:0007669"/>
    <property type="project" value="TreeGrafter"/>
</dbReference>
<gene>
    <name evidence="3" type="ORF">GT409_06185</name>
</gene>
<dbReference type="InterPro" id="IPR005532">
    <property type="entry name" value="SUMF_dom"/>
</dbReference>
<dbReference type="Proteomes" id="UP000464954">
    <property type="component" value="Chromosome"/>
</dbReference>
<keyword evidence="4" id="KW-1185">Reference proteome</keyword>
<protein>
    <submittedName>
        <fullName evidence="3">SUMF1/EgtB/PvdO family nonheme iron enzyme</fullName>
    </submittedName>
</protein>
<dbReference type="RefSeq" id="WP_160627991.1">
    <property type="nucleotide sequence ID" value="NZ_CP047593.1"/>
</dbReference>
<reference evidence="3 4" key="1">
    <citation type="submission" date="2020-01" db="EMBL/GenBank/DDBJ databases">
        <title>Ponticoccus aerotolerans gen. nov., sp. nov., an anaerobic bacterium and proposal of Ponticoccusceae fam. nov., Ponticoccusles ord. nov. and Ponticoccuse classis nov. in the phylum Kiritimatiellaeota.</title>
        <authorList>
            <person name="Zhou L.Y."/>
            <person name="Du Z.J."/>
        </authorList>
    </citation>
    <scope>NUCLEOTIDE SEQUENCE [LARGE SCALE GENOMIC DNA]</scope>
    <source>
        <strain evidence="3 4">S-5007</strain>
    </source>
</reference>
<feature type="domain" description="Sulfatase-modifying factor enzyme-like" evidence="2">
    <location>
        <begin position="37"/>
        <end position="283"/>
    </location>
</feature>
<evidence type="ECO:0000313" key="4">
    <source>
        <dbReference type="Proteomes" id="UP000464954"/>
    </source>
</evidence>
<proteinExistence type="predicted"/>
<dbReference type="InterPro" id="IPR042095">
    <property type="entry name" value="SUMF_sf"/>
</dbReference>
<name>A0A6P1M2J0_9BACT</name>
<dbReference type="AlphaFoldDB" id="A0A6P1M2J0"/>
<accession>A0A6P1M2J0</accession>
<dbReference type="InterPro" id="IPR051043">
    <property type="entry name" value="Sulfatase_Mod_Factor_Kinase"/>
</dbReference>
<organism evidence="3 4">
    <name type="scientific">Tichowtungia aerotolerans</name>
    <dbReference type="NCBI Taxonomy" id="2697043"/>
    <lineage>
        <taxon>Bacteria</taxon>
        <taxon>Pseudomonadati</taxon>
        <taxon>Kiritimatiellota</taxon>
        <taxon>Tichowtungiia</taxon>
        <taxon>Tichowtungiales</taxon>
        <taxon>Tichowtungiaceae</taxon>
        <taxon>Tichowtungia</taxon>
    </lineage>
</organism>
<evidence type="ECO:0000256" key="1">
    <source>
        <dbReference type="SAM" id="SignalP"/>
    </source>
</evidence>
<dbReference type="KEGG" id="taer:GT409_06185"/>
<dbReference type="Gene3D" id="3.90.1580.10">
    <property type="entry name" value="paralog of FGE (formylglycine-generating enzyme)"/>
    <property type="match status" value="1"/>
</dbReference>
<dbReference type="Pfam" id="PF03781">
    <property type="entry name" value="FGE-sulfatase"/>
    <property type="match status" value="1"/>
</dbReference>
<dbReference type="PANTHER" id="PTHR23150">
    <property type="entry name" value="SULFATASE MODIFYING FACTOR 1, 2"/>
    <property type="match status" value="1"/>
</dbReference>
<dbReference type="SUPFAM" id="SSF56436">
    <property type="entry name" value="C-type lectin-like"/>
    <property type="match status" value="1"/>
</dbReference>
<feature type="signal peptide" evidence="1">
    <location>
        <begin position="1"/>
        <end position="19"/>
    </location>
</feature>
<sequence length="285" mass="31204">MKKSMMYFMLGAIMFAAQAAGFVFVLGDASIGLESREGMVYIPAGTAYIADLDFGTYSCASPGFYMDASEITKGQWDVVYEWAVSNGYAFSHVGAGKGDGHPVHTISWYDSVKWCNARSEMEGLTPCYWVNDAVYRTGTEDPSVDMNVIGYRLPTGEEWEYAARGGISERFSFGDQIDAGKANCALNGSLFEYDTSGYAQLTFHPVHADGSLPYTSPAGSYPPNGFGLYDMTGNVWEWCNGGTNGAREIRGGSWMNDASFARNGLQAFGDPEFSYYHLGFRCVLH</sequence>
<keyword evidence="1" id="KW-0732">Signal</keyword>